<dbReference type="InParanoid" id="G3I5C9"/>
<gene>
    <name evidence="1" type="ORF">I79_018673</name>
</gene>
<accession>G3I5C9</accession>
<dbReference type="Proteomes" id="UP000001075">
    <property type="component" value="Unassembled WGS sequence"/>
</dbReference>
<evidence type="ECO:0000313" key="1">
    <source>
        <dbReference type="EMBL" id="EGW00446.1"/>
    </source>
</evidence>
<evidence type="ECO:0000313" key="2">
    <source>
        <dbReference type="Proteomes" id="UP000001075"/>
    </source>
</evidence>
<reference evidence="2" key="1">
    <citation type="journal article" date="2011" name="Nat. Biotechnol.">
        <title>The genomic sequence of the Chinese hamster ovary (CHO)-K1 cell line.</title>
        <authorList>
            <person name="Xu X."/>
            <person name="Nagarajan H."/>
            <person name="Lewis N.E."/>
            <person name="Pan S."/>
            <person name="Cai Z."/>
            <person name="Liu X."/>
            <person name="Chen W."/>
            <person name="Xie M."/>
            <person name="Wang W."/>
            <person name="Hammond S."/>
            <person name="Andersen M.R."/>
            <person name="Neff N."/>
            <person name="Passarelli B."/>
            <person name="Koh W."/>
            <person name="Fan H.C."/>
            <person name="Wang J."/>
            <person name="Gui Y."/>
            <person name="Lee K.H."/>
            <person name="Betenbaugh M.J."/>
            <person name="Quake S.R."/>
            <person name="Famili I."/>
            <person name="Palsson B.O."/>
            <person name="Wang J."/>
        </authorList>
    </citation>
    <scope>NUCLEOTIDE SEQUENCE [LARGE SCALE GENOMIC DNA]</scope>
    <source>
        <strain evidence="2">CHO K1 cell line</strain>
    </source>
</reference>
<dbReference type="EMBL" id="JH001295">
    <property type="protein sequence ID" value="EGW00446.1"/>
    <property type="molecule type" value="Genomic_DNA"/>
</dbReference>
<proteinExistence type="predicted"/>
<dbReference type="AlphaFoldDB" id="G3I5C9"/>
<organism evidence="1 2">
    <name type="scientific">Cricetulus griseus</name>
    <name type="common">Chinese hamster</name>
    <name type="synonym">Cricetulus barabensis griseus</name>
    <dbReference type="NCBI Taxonomy" id="10029"/>
    <lineage>
        <taxon>Eukaryota</taxon>
        <taxon>Metazoa</taxon>
        <taxon>Chordata</taxon>
        <taxon>Craniata</taxon>
        <taxon>Vertebrata</taxon>
        <taxon>Euteleostomi</taxon>
        <taxon>Mammalia</taxon>
        <taxon>Eutheria</taxon>
        <taxon>Euarchontoglires</taxon>
        <taxon>Glires</taxon>
        <taxon>Rodentia</taxon>
        <taxon>Myomorpha</taxon>
        <taxon>Muroidea</taxon>
        <taxon>Cricetidae</taxon>
        <taxon>Cricetinae</taxon>
        <taxon>Cricetulus</taxon>
    </lineage>
</organism>
<sequence length="108" mass="11793">MITASVVLVGSLKNLPEYHWCSGSRQPRRLLGPAVGRERPLMHQDQVLPITMKSPHLHSVTLEALCSVHCGSCSRIPCLCLEPSSSGTRILKATVIPGMNHNVQFRGP</sequence>
<name>G3I5C9_CRIGR</name>
<protein>
    <submittedName>
        <fullName evidence="1">Uncharacterized protein</fullName>
    </submittedName>
</protein>